<dbReference type="AlphaFoldDB" id="A0A1G2C8U1"/>
<evidence type="ECO:0000256" key="5">
    <source>
        <dbReference type="ARBA" id="ARBA00023136"/>
    </source>
</evidence>
<dbReference type="Proteomes" id="UP000179059">
    <property type="component" value="Unassembled WGS sequence"/>
</dbReference>
<comment type="caution">
    <text evidence="7">The sequence shown here is derived from an EMBL/GenBank/DDBJ whole genome shotgun (WGS) entry which is preliminary data.</text>
</comment>
<dbReference type="InterPro" id="IPR001173">
    <property type="entry name" value="Glyco_trans_2-like"/>
</dbReference>
<evidence type="ECO:0000256" key="1">
    <source>
        <dbReference type="ARBA" id="ARBA00004236"/>
    </source>
</evidence>
<accession>A0A1G2C8U1</accession>
<dbReference type="Gene3D" id="3.90.550.10">
    <property type="entry name" value="Spore Coat Polysaccharide Biosynthesis Protein SpsA, Chain A"/>
    <property type="match status" value="1"/>
</dbReference>
<evidence type="ECO:0000313" key="8">
    <source>
        <dbReference type="Proteomes" id="UP000179059"/>
    </source>
</evidence>
<comment type="subcellular location">
    <subcellularLocation>
        <location evidence="1">Cell membrane</location>
    </subcellularLocation>
</comment>
<dbReference type="PANTHER" id="PTHR43646">
    <property type="entry name" value="GLYCOSYLTRANSFERASE"/>
    <property type="match status" value="1"/>
</dbReference>
<dbReference type="PANTHER" id="PTHR43646:SF2">
    <property type="entry name" value="GLYCOSYLTRANSFERASE 2-LIKE DOMAIN-CONTAINING PROTEIN"/>
    <property type="match status" value="1"/>
</dbReference>
<evidence type="ECO:0000259" key="6">
    <source>
        <dbReference type="Pfam" id="PF00535"/>
    </source>
</evidence>
<dbReference type="GO" id="GO:0005886">
    <property type="term" value="C:plasma membrane"/>
    <property type="evidence" value="ECO:0007669"/>
    <property type="project" value="UniProtKB-SubCell"/>
</dbReference>
<gene>
    <name evidence="7" type="ORF">A2855_00265</name>
</gene>
<dbReference type="EMBL" id="MHKX01000030">
    <property type="protein sequence ID" value="OGY97581.1"/>
    <property type="molecule type" value="Genomic_DNA"/>
</dbReference>
<organism evidence="7 8">
    <name type="scientific">Candidatus Liptonbacteria bacterium RIFCSPHIGHO2_01_FULL_57_28</name>
    <dbReference type="NCBI Taxonomy" id="1798647"/>
    <lineage>
        <taxon>Bacteria</taxon>
        <taxon>Candidatus Liptoniibacteriota</taxon>
    </lineage>
</organism>
<feature type="domain" description="Glycosyltransferase 2-like" evidence="6">
    <location>
        <begin position="3"/>
        <end position="150"/>
    </location>
</feature>
<protein>
    <recommendedName>
        <fullName evidence="6">Glycosyltransferase 2-like domain-containing protein</fullName>
    </recommendedName>
</protein>
<evidence type="ECO:0000256" key="4">
    <source>
        <dbReference type="ARBA" id="ARBA00022679"/>
    </source>
</evidence>
<dbReference type="STRING" id="1798647.A2855_00265"/>
<sequence>MISFILAVRNEEKALPRTLESLTGYKGPHEIIVADDHSADGTVAAARRYTDKVVENTGERFTIAANRNAGAALAQGDIFVFADADSYVRDADDFFEKVEAMFRDDSRLGAVTFFNRFTPDLETRKDRLFLAYFNNVAWLINLAGFGTCTGRIQAMRADTFRKLNGYNPAIVASEDVELFRRMAKAGKTRSARSLTVYHSGRRQHALGWARVIWIWTVNSAAALFFKKAYSKEWQEVR</sequence>
<keyword evidence="5" id="KW-0472">Membrane</keyword>
<reference evidence="7 8" key="1">
    <citation type="journal article" date="2016" name="Nat. Commun.">
        <title>Thousands of microbial genomes shed light on interconnected biogeochemical processes in an aquifer system.</title>
        <authorList>
            <person name="Anantharaman K."/>
            <person name="Brown C.T."/>
            <person name="Hug L.A."/>
            <person name="Sharon I."/>
            <person name="Castelle C.J."/>
            <person name="Probst A.J."/>
            <person name="Thomas B.C."/>
            <person name="Singh A."/>
            <person name="Wilkins M.J."/>
            <person name="Karaoz U."/>
            <person name="Brodie E.L."/>
            <person name="Williams K.H."/>
            <person name="Hubbard S.S."/>
            <person name="Banfield J.F."/>
        </authorList>
    </citation>
    <scope>NUCLEOTIDE SEQUENCE [LARGE SCALE GENOMIC DNA]</scope>
</reference>
<evidence type="ECO:0000256" key="2">
    <source>
        <dbReference type="ARBA" id="ARBA00022475"/>
    </source>
</evidence>
<dbReference type="InterPro" id="IPR029044">
    <property type="entry name" value="Nucleotide-diphossugar_trans"/>
</dbReference>
<keyword evidence="3" id="KW-0328">Glycosyltransferase</keyword>
<name>A0A1G2C8U1_9BACT</name>
<keyword evidence="4" id="KW-0808">Transferase</keyword>
<keyword evidence="2" id="KW-1003">Cell membrane</keyword>
<evidence type="ECO:0000256" key="3">
    <source>
        <dbReference type="ARBA" id="ARBA00022676"/>
    </source>
</evidence>
<proteinExistence type="predicted"/>
<evidence type="ECO:0000313" key="7">
    <source>
        <dbReference type="EMBL" id="OGY97581.1"/>
    </source>
</evidence>
<dbReference type="GO" id="GO:0016757">
    <property type="term" value="F:glycosyltransferase activity"/>
    <property type="evidence" value="ECO:0007669"/>
    <property type="project" value="UniProtKB-KW"/>
</dbReference>
<dbReference type="Pfam" id="PF00535">
    <property type="entry name" value="Glycos_transf_2"/>
    <property type="match status" value="1"/>
</dbReference>
<dbReference type="SUPFAM" id="SSF53448">
    <property type="entry name" value="Nucleotide-diphospho-sugar transferases"/>
    <property type="match status" value="1"/>
</dbReference>